<dbReference type="Proteomes" id="UP001589710">
    <property type="component" value="Unassembled WGS sequence"/>
</dbReference>
<organism evidence="2 3">
    <name type="scientific">Streptomyces yanii</name>
    <dbReference type="NCBI Taxonomy" id="78510"/>
    <lineage>
        <taxon>Bacteria</taxon>
        <taxon>Bacillati</taxon>
        <taxon>Actinomycetota</taxon>
        <taxon>Actinomycetes</taxon>
        <taxon>Kitasatosporales</taxon>
        <taxon>Streptomycetaceae</taxon>
        <taxon>Streptomyces</taxon>
    </lineage>
</organism>
<comment type="caution">
    <text evidence="2">The sequence shown here is derived from an EMBL/GenBank/DDBJ whole genome shotgun (WGS) entry which is preliminary data.</text>
</comment>
<accession>A0ABV5R1T3</accession>
<evidence type="ECO:0000313" key="2">
    <source>
        <dbReference type="EMBL" id="MFB9571804.1"/>
    </source>
</evidence>
<dbReference type="PANTHER" id="PTHR41878:SF1">
    <property type="entry name" value="TNPR PROTEIN"/>
    <property type="match status" value="1"/>
</dbReference>
<dbReference type="RefSeq" id="WP_345509945.1">
    <property type="nucleotide sequence ID" value="NZ_BAAAXD010000005.1"/>
</dbReference>
<keyword evidence="3" id="KW-1185">Reference proteome</keyword>
<name>A0ABV5R1T3_9ACTN</name>
<protein>
    <submittedName>
        <fullName evidence="2">Plasmid pRiA4b ORF-3 family protein</fullName>
    </submittedName>
</protein>
<evidence type="ECO:0000313" key="3">
    <source>
        <dbReference type="Proteomes" id="UP001589710"/>
    </source>
</evidence>
<gene>
    <name evidence="2" type="ORF">ACFFTL_05460</name>
</gene>
<dbReference type="PANTHER" id="PTHR41878">
    <property type="entry name" value="LEXA REPRESSOR-RELATED"/>
    <property type="match status" value="1"/>
</dbReference>
<proteinExistence type="predicted"/>
<evidence type="ECO:0000259" key="1">
    <source>
        <dbReference type="Pfam" id="PF07929"/>
    </source>
</evidence>
<dbReference type="InterPro" id="IPR012912">
    <property type="entry name" value="Plasmid_pRiA4b_Orf3-like"/>
</dbReference>
<dbReference type="EMBL" id="JBHMCG010000020">
    <property type="protein sequence ID" value="MFB9571804.1"/>
    <property type="molecule type" value="Genomic_DNA"/>
</dbReference>
<dbReference type="Gene3D" id="3.10.290.30">
    <property type="entry name" value="MM3350-like"/>
    <property type="match status" value="1"/>
</dbReference>
<sequence>MTAQRTSVEQVRPVHQLKVSLEGMKPPVWRRLVVPSDVTLGSLHDVIQVAFGWDDMHLHAFEDRLGQRYAPPEDVGLPVFDEEEAVLADALPRTGNRMDYTYDFGDDWLHRITVEAVRPAQGGEGERAVCAGGRRAMPPAEDLGGVWGLTGLLDRYGDGERPSATVVRRGGEEWVDYDGLHDEVLAGLYEEGFDPAAFDPAELTGALAQVPLRRAAGPRRKRRAGPGGRKTLPGTYRCECGGLHPVPGGAGPLREDDGAVGEASLSDVLGAVGLRLPAVRLPDEVDLARAVREVPAFMAAVRLGHWCDGGRELTPKGLLRPKLARQAVEEAELWRIDPDEWGDAEERAARLAKVRSAADMEPLDLPWEWSLNCGFVEVEGNRARAGGELPDEGDDMALLAAWQEGVAGAAVELSLTFPAMGGLLGELAPLRELTDEAPPLVFLMLLAAYGLPDGEWLDVAAFLANGMEGLPEGPARRLVRALLTEQYDDTAGTLELFGAAEREGHEPPSAPETAWQVPPVGDVALALLLDGLDGGGEAAPSLGRFRLTALGRSGLRMLLVAAGVPAPVIGSLAQADARTLLVALDSYPSEADAAAEVAGWLAARSEADAAVQVVDACDGTEPGDALRRLQAPRVLAAVLEADRTGRAKAVLRKAAVSKVTGCSHAAASMLRRIGEPAEGDDAWGLEWMLVDGALPFARAGEQALRERLLAGPEGGRRPLDQVAEHADDLWRAGHPHTGEVLGGLADAVKSLDKALAKPLRKAAFKAGSANNAGSAK</sequence>
<dbReference type="InterPro" id="IPR024047">
    <property type="entry name" value="MM3350-like_sf"/>
</dbReference>
<feature type="domain" description="Plasmid pRiA4b Orf3-like" evidence="1">
    <location>
        <begin position="14"/>
        <end position="200"/>
    </location>
</feature>
<dbReference type="SUPFAM" id="SSF159941">
    <property type="entry name" value="MM3350-like"/>
    <property type="match status" value="1"/>
</dbReference>
<dbReference type="Pfam" id="PF07929">
    <property type="entry name" value="PRiA4_ORF3"/>
    <property type="match status" value="1"/>
</dbReference>
<reference evidence="2 3" key="1">
    <citation type="submission" date="2024-09" db="EMBL/GenBank/DDBJ databases">
        <authorList>
            <person name="Sun Q."/>
            <person name="Mori K."/>
        </authorList>
    </citation>
    <scope>NUCLEOTIDE SEQUENCE [LARGE SCALE GENOMIC DNA]</scope>
    <source>
        <strain evidence="2 3">JCM 3331</strain>
    </source>
</reference>